<gene>
    <name evidence="3" type="ORF">EDB81DRAFT_639232</name>
</gene>
<dbReference type="AlphaFoldDB" id="A0A9P9FNT6"/>
<feature type="region of interest" description="Disordered" evidence="1">
    <location>
        <begin position="1"/>
        <end position="37"/>
    </location>
</feature>
<dbReference type="EMBL" id="JAGMUV010000003">
    <property type="protein sequence ID" value="KAH7166362.1"/>
    <property type="molecule type" value="Genomic_DNA"/>
</dbReference>
<dbReference type="PANTHER" id="PTHR19959:SF119">
    <property type="entry name" value="FUNGAL LIPASE-LIKE DOMAIN-CONTAINING PROTEIN"/>
    <property type="match status" value="1"/>
</dbReference>
<dbReference type="SUPFAM" id="SSF48452">
    <property type="entry name" value="TPR-like"/>
    <property type="match status" value="2"/>
</dbReference>
<sequence>MTTPGDEDRSRSDVQNGGTSDSPSNEHPGGDSQVAPIRGRYYTRYSRTGAMEDLDLAIQLYEECVSTTPRDHPDWASLLDSLGDGYYHRYTRTEAMLDLEKAVQQFRESLNTPPSHPPEQMSHLAEVRAKYPEQYPETTEYQTHLNRALQLYRESLANTPEHHPDRIPRLSNLGVGFFVKYVVTRDEMYLSRATELFQQCLDTTPMDHPDRALRLYKLGTIHEALYQETGSVEDINSGIRHLEECLDKTPIDDSHWPSRLRALGMGRYVRYQELNTLTDLDTVIELFQESLHATPIDHPDRASQLYDLGAGYHDRYNETRAETDLDKAIELFEESLENTPTHHHDQTSRIRSLGQAYRIRYLKKDSITDLDKAICLFEKFLEQTPRDHSDRATRLNDLAAVYNDRYQENEIRSDLDKAILLLREALNHSLSPTPDRLVAGKILLYIHAELEAWEKAQEFAQTAVHLVPSVVPRLLGAEYKQSLLSQEAGLASDATAVMLNSGKHAFHAVQLLEIGRGVISGLSYEIAADVARLLPAYPALGGRFIKLKEQLEVPTTSSPTQVMQQQDRLQGLPSIMDRPEGLDAAPQTPAEQSYIGSQLDKLIVEIRKQPGFENFLLASSEEEMRTAARYGPIVAINVSEFRCDAILIEQHQIRPLCLPLLNLNEIQLKTQQTSLDSPETLEWLWDVVASPVLEALGYTQPPADDCWPHVWWIPTGPLSHFPLHAAGYHYKQSSESVLDRVMSSYSSSIKAIICSRQQRPQQPTLGKALLLAMEYTPGNSRLPFATQEIAMLRDLFKSMPVEPIELGPCKKDVASRLRDCSVFHFAGHGYTDKEKPTNSRLVLEDIPLTVGDLLKMNLHNHPPFLAYLSACSTGQIKDDKFVDESIHLISAFQMAGFRHVIGTLWEVNDEYCVDIARYTYEGMRDKSMTDESVCYGLHMATRALRDHWLENGLAPERVDRPGARGEYRRELQFSRDVVLCDDDEELRRVQWVPYIHFGV</sequence>
<dbReference type="InterPro" id="IPR011990">
    <property type="entry name" value="TPR-like_helical_dom_sf"/>
</dbReference>
<dbReference type="OrthoDB" id="9991317at2759"/>
<dbReference type="Proteomes" id="UP000738349">
    <property type="component" value="Unassembled WGS sequence"/>
</dbReference>
<dbReference type="Pfam" id="PF12770">
    <property type="entry name" value="CHAT"/>
    <property type="match status" value="1"/>
</dbReference>
<dbReference type="PANTHER" id="PTHR19959">
    <property type="entry name" value="KINESIN LIGHT CHAIN"/>
    <property type="match status" value="1"/>
</dbReference>
<evidence type="ECO:0000313" key="3">
    <source>
        <dbReference type="EMBL" id="KAH7166362.1"/>
    </source>
</evidence>
<feature type="domain" description="CHAT" evidence="2">
    <location>
        <begin position="679"/>
        <end position="932"/>
    </location>
</feature>
<dbReference type="Pfam" id="PF13374">
    <property type="entry name" value="TPR_10"/>
    <property type="match status" value="1"/>
</dbReference>
<proteinExistence type="predicted"/>
<dbReference type="InterPro" id="IPR024983">
    <property type="entry name" value="CHAT_dom"/>
</dbReference>
<reference evidence="3" key="1">
    <citation type="journal article" date="2021" name="Nat. Commun.">
        <title>Genetic determinants of endophytism in the Arabidopsis root mycobiome.</title>
        <authorList>
            <person name="Mesny F."/>
            <person name="Miyauchi S."/>
            <person name="Thiergart T."/>
            <person name="Pickel B."/>
            <person name="Atanasova L."/>
            <person name="Karlsson M."/>
            <person name="Huettel B."/>
            <person name="Barry K.W."/>
            <person name="Haridas S."/>
            <person name="Chen C."/>
            <person name="Bauer D."/>
            <person name="Andreopoulos W."/>
            <person name="Pangilinan J."/>
            <person name="LaButti K."/>
            <person name="Riley R."/>
            <person name="Lipzen A."/>
            <person name="Clum A."/>
            <person name="Drula E."/>
            <person name="Henrissat B."/>
            <person name="Kohler A."/>
            <person name="Grigoriev I.V."/>
            <person name="Martin F.M."/>
            <person name="Hacquard S."/>
        </authorList>
    </citation>
    <scope>NUCLEOTIDE SEQUENCE</scope>
    <source>
        <strain evidence="3">MPI-CAGE-AT-0147</strain>
    </source>
</reference>
<evidence type="ECO:0000259" key="2">
    <source>
        <dbReference type="Pfam" id="PF12770"/>
    </source>
</evidence>
<accession>A0A9P9FNT6</accession>
<protein>
    <submittedName>
        <fullName evidence="3">CHAT domain-containing protein</fullName>
    </submittedName>
</protein>
<evidence type="ECO:0000313" key="4">
    <source>
        <dbReference type="Proteomes" id="UP000738349"/>
    </source>
</evidence>
<feature type="compositionally biased region" description="Basic and acidic residues" evidence="1">
    <location>
        <begin position="1"/>
        <end position="12"/>
    </location>
</feature>
<feature type="compositionally biased region" description="Polar residues" evidence="1">
    <location>
        <begin position="13"/>
        <end position="25"/>
    </location>
</feature>
<comment type="caution">
    <text evidence="3">The sequence shown here is derived from an EMBL/GenBank/DDBJ whole genome shotgun (WGS) entry which is preliminary data.</text>
</comment>
<organism evidence="3 4">
    <name type="scientific">Dactylonectria macrodidyma</name>
    <dbReference type="NCBI Taxonomy" id="307937"/>
    <lineage>
        <taxon>Eukaryota</taxon>
        <taxon>Fungi</taxon>
        <taxon>Dikarya</taxon>
        <taxon>Ascomycota</taxon>
        <taxon>Pezizomycotina</taxon>
        <taxon>Sordariomycetes</taxon>
        <taxon>Hypocreomycetidae</taxon>
        <taxon>Hypocreales</taxon>
        <taxon>Nectriaceae</taxon>
        <taxon>Dactylonectria</taxon>
    </lineage>
</organism>
<dbReference type="Gene3D" id="1.25.40.10">
    <property type="entry name" value="Tetratricopeptide repeat domain"/>
    <property type="match status" value="2"/>
</dbReference>
<keyword evidence="4" id="KW-1185">Reference proteome</keyword>
<name>A0A9P9FNT6_9HYPO</name>
<evidence type="ECO:0000256" key="1">
    <source>
        <dbReference type="SAM" id="MobiDB-lite"/>
    </source>
</evidence>